<dbReference type="Pfam" id="PF14291">
    <property type="entry name" value="DUF4371"/>
    <property type="match status" value="1"/>
</dbReference>
<dbReference type="AlphaFoldDB" id="A0A2J7QB02"/>
<accession>A0A2J7QB02</accession>
<organism evidence="2 3">
    <name type="scientific">Cryptotermes secundus</name>
    <dbReference type="NCBI Taxonomy" id="105785"/>
    <lineage>
        <taxon>Eukaryota</taxon>
        <taxon>Metazoa</taxon>
        <taxon>Ecdysozoa</taxon>
        <taxon>Arthropoda</taxon>
        <taxon>Hexapoda</taxon>
        <taxon>Insecta</taxon>
        <taxon>Pterygota</taxon>
        <taxon>Neoptera</taxon>
        <taxon>Polyneoptera</taxon>
        <taxon>Dictyoptera</taxon>
        <taxon>Blattodea</taxon>
        <taxon>Blattoidea</taxon>
        <taxon>Termitoidae</taxon>
        <taxon>Kalotermitidae</taxon>
        <taxon>Cryptotermitinae</taxon>
        <taxon>Cryptotermes</taxon>
    </lineage>
</organism>
<evidence type="ECO:0000259" key="1">
    <source>
        <dbReference type="Pfam" id="PF14291"/>
    </source>
</evidence>
<reference evidence="2 3" key="1">
    <citation type="submission" date="2017-12" db="EMBL/GenBank/DDBJ databases">
        <title>Hemimetabolous genomes reveal molecular basis of termite eusociality.</title>
        <authorList>
            <person name="Harrison M.C."/>
            <person name="Jongepier E."/>
            <person name="Robertson H.M."/>
            <person name="Arning N."/>
            <person name="Bitard-Feildel T."/>
            <person name="Chao H."/>
            <person name="Childers C.P."/>
            <person name="Dinh H."/>
            <person name="Doddapaneni H."/>
            <person name="Dugan S."/>
            <person name="Gowin J."/>
            <person name="Greiner C."/>
            <person name="Han Y."/>
            <person name="Hu H."/>
            <person name="Hughes D.S.T."/>
            <person name="Huylmans A.-K."/>
            <person name="Kemena C."/>
            <person name="Kremer L.P.M."/>
            <person name="Lee S.L."/>
            <person name="Lopez-Ezquerra A."/>
            <person name="Mallet L."/>
            <person name="Monroy-Kuhn J.M."/>
            <person name="Moser A."/>
            <person name="Murali S.C."/>
            <person name="Muzny D.M."/>
            <person name="Otani S."/>
            <person name="Piulachs M.-D."/>
            <person name="Poelchau M."/>
            <person name="Qu J."/>
            <person name="Schaub F."/>
            <person name="Wada-Katsumata A."/>
            <person name="Worley K.C."/>
            <person name="Xie Q."/>
            <person name="Ylla G."/>
            <person name="Poulsen M."/>
            <person name="Gibbs R.A."/>
            <person name="Schal C."/>
            <person name="Richards S."/>
            <person name="Belles X."/>
            <person name="Korb J."/>
            <person name="Bornberg-Bauer E."/>
        </authorList>
    </citation>
    <scope>NUCLEOTIDE SEQUENCE [LARGE SCALE GENOMIC DNA]</scope>
    <source>
        <tissue evidence="2">Whole body</tissue>
    </source>
</reference>
<dbReference type="PANTHER" id="PTHR45749">
    <property type="match status" value="1"/>
</dbReference>
<evidence type="ECO:0000313" key="2">
    <source>
        <dbReference type="EMBL" id="PNF25749.1"/>
    </source>
</evidence>
<dbReference type="OrthoDB" id="8193833at2759"/>
<keyword evidence="3" id="KW-1185">Reference proteome</keyword>
<dbReference type="PANTHER" id="PTHR45749:SF28">
    <property type="entry name" value="ZINC FINGER MYM-TYPE PROTEIN 1-LIKE-RELATED"/>
    <property type="match status" value="1"/>
</dbReference>
<comment type="caution">
    <text evidence="2">The sequence shown here is derived from an EMBL/GenBank/DDBJ whole genome shotgun (WGS) entry which is preliminary data.</text>
</comment>
<dbReference type="EMBL" id="NEVH01016305">
    <property type="protein sequence ID" value="PNF25749.1"/>
    <property type="molecule type" value="Genomic_DNA"/>
</dbReference>
<proteinExistence type="predicted"/>
<dbReference type="InParanoid" id="A0A2J7QB02"/>
<protein>
    <recommendedName>
        <fullName evidence="1">DUF4371 domain-containing protein</fullName>
    </recommendedName>
</protein>
<dbReference type="Proteomes" id="UP000235965">
    <property type="component" value="Unassembled WGS sequence"/>
</dbReference>
<evidence type="ECO:0000313" key="3">
    <source>
        <dbReference type="Proteomes" id="UP000235965"/>
    </source>
</evidence>
<dbReference type="InterPro" id="IPR025398">
    <property type="entry name" value="DUF4371"/>
</dbReference>
<dbReference type="InterPro" id="IPR012337">
    <property type="entry name" value="RNaseH-like_sf"/>
</dbReference>
<name>A0A2J7QB02_9NEOP</name>
<sequence>MLARYDSDLHNHLESSTAFRGSSPDIQNELIHSVSELMTMEIKKEISKANYVSLILDETSDVMNKCQLASVLRYVTADGNVEERFLRFTDVSSDRSANSLFNHALEILNDFECGPKLIAQTYDGAAVMASQHAGVQAKIREQYPNAIFVHCYAHRLNLVLAQSASFIKEVKVFFATLSGFRTFLPSPQKGLKHWIPTLGKDFLLSHLLDGSTIADLLKLCMNTEKELRIFLCL</sequence>
<gene>
    <name evidence="2" type="ORF">B7P43_G12987</name>
</gene>
<dbReference type="SUPFAM" id="SSF53098">
    <property type="entry name" value="Ribonuclease H-like"/>
    <property type="match status" value="1"/>
</dbReference>
<feature type="domain" description="DUF4371" evidence="1">
    <location>
        <begin position="22"/>
        <end position="132"/>
    </location>
</feature>
<dbReference type="STRING" id="105785.A0A2J7QB02"/>